<sequence length="111" mass="12471">MSGKQEPGQRLGEGNKDPHRMDSKMFQNLARKMSELLNILRAQVAAQELVVRVVQEVHIATPATQEDQATSAIYPRVEPIVVVSIQTDPAVYMECHGRKGNKSYVPKPLYR</sequence>
<keyword evidence="3" id="KW-1185">Reference proteome</keyword>
<feature type="region of interest" description="Disordered" evidence="1">
    <location>
        <begin position="1"/>
        <end position="22"/>
    </location>
</feature>
<protein>
    <submittedName>
        <fullName evidence="2">Uncharacterized protein</fullName>
    </submittedName>
</protein>
<dbReference type="EMBL" id="JBBNAF010000013">
    <property type="protein sequence ID" value="KAK9087392.1"/>
    <property type="molecule type" value="Genomic_DNA"/>
</dbReference>
<evidence type="ECO:0000256" key="1">
    <source>
        <dbReference type="SAM" id="MobiDB-lite"/>
    </source>
</evidence>
<accession>A0AAP0EAQ8</accession>
<dbReference type="AlphaFoldDB" id="A0AAP0EAQ8"/>
<evidence type="ECO:0000313" key="3">
    <source>
        <dbReference type="Proteomes" id="UP001420932"/>
    </source>
</evidence>
<proteinExistence type="predicted"/>
<gene>
    <name evidence="2" type="ORF">Syun_029786</name>
</gene>
<feature type="compositionally biased region" description="Basic and acidic residues" evidence="1">
    <location>
        <begin position="13"/>
        <end position="22"/>
    </location>
</feature>
<dbReference type="Proteomes" id="UP001420932">
    <property type="component" value="Unassembled WGS sequence"/>
</dbReference>
<organism evidence="2 3">
    <name type="scientific">Stephania yunnanensis</name>
    <dbReference type="NCBI Taxonomy" id="152371"/>
    <lineage>
        <taxon>Eukaryota</taxon>
        <taxon>Viridiplantae</taxon>
        <taxon>Streptophyta</taxon>
        <taxon>Embryophyta</taxon>
        <taxon>Tracheophyta</taxon>
        <taxon>Spermatophyta</taxon>
        <taxon>Magnoliopsida</taxon>
        <taxon>Ranunculales</taxon>
        <taxon>Menispermaceae</taxon>
        <taxon>Menispermoideae</taxon>
        <taxon>Cissampelideae</taxon>
        <taxon>Stephania</taxon>
    </lineage>
</organism>
<reference evidence="2 3" key="1">
    <citation type="submission" date="2024-01" db="EMBL/GenBank/DDBJ databases">
        <title>Genome assemblies of Stephania.</title>
        <authorList>
            <person name="Yang L."/>
        </authorList>
    </citation>
    <scope>NUCLEOTIDE SEQUENCE [LARGE SCALE GENOMIC DNA]</scope>
    <source>
        <strain evidence="2">YNDBR</strain>
        <tissue evidence="2">Leaf</tissue>
    </source>
</reference>
<evidence type="ECO:0000313" key="2">
    <source>
        <dbReference type="EMBL" id="KAK9087392.1"/>
    </source>
</evidence>
<comment type="caution">
    <text evidence="2">The sequence shown here is derived from an EMBL/GenBank/DDBJ whole genome shotgun (WGS) entry which is preliminary data.</text>
</comment>
<name>A0AAP0EAQ8_9MAGN</name>